<evidence type="ECO:0000256" key="6">
    <source>
        <dbReference type="ARBA" id="ARBA00023310"/>
    </source>
</evidence>
<dbReference type="RefSeq" id="WP_120330452.1">
    <property type="nucleotide sequence ID" value="NZ_CP108084.1"/>
</dbReference>
<dbReference type="PANTHER" id="PTHR11910">
    <property type="entry name" value="ATP SYNTHASE DELTA CHAIN"/>
    <property type="match status" value="1"/>
</dbReference>
<comment type="function">
    <text evidence="7">This protein is part of the stalk that links CF(0) to CF(1). It either transmits conformational changes from CF(0) to CF(1) or is implicated in proton conduction.</text>
</comment>
<keyword evidence="7" id="KW-1003">Cell membrane</keyword>
<dbReference type="Proteomes" id="UP001432190">
    <property type="component" value="Chromosome"/>
</dbReference>
<evidence type="ECO:0000256" key="5">
    <source>
        <dbReference type="ARBA" id="ARBA00023136"/>
    </source>
</evidence>
<keyword evidence="7" id="KW-0139">CF(1)</keyword>
<sequence length="273" mass="29064">MQAASRESYKIAAERLDEYVRGAEPSAVATTADDILSVAALLRREPRLRRVLSDPARSGADRTGLLGDVLRGKIDSEALDLLASLVSGRWSAPSDLLDGTERLGVEALLASADVAGELGEVEDELFRFGQVVAGQPDLAAVLGDPIAPAAQRAGLARQLLEGKARPVTVRLVEVALAGFGGRSFTGALTRLVELAADRRDRQVAYVTVAAPLSDEEEQRLGARLSAIYGREVSVRQTVNPDVLGGVSVRVGSDLYDGTVLRRLNETRNALAKR</sequence>
<keyword evidence="2 7" id="KW-0813">Transport</keyword>
<keyword evidence="5 7" id="KW-0472">Membrane</keyword>
<name>A0A420EWQ5_9ACTN</name>
<reference evidence="9" key="2">
    <citation type="submission" date="2022-10" db="EMBL/GenBank/DDBJ databases">
        <title>The complete genomes of actinobacterial strains from the NBC collection.</title>
        <authorList>
            <person name="Joergensen T.S."/>
            <person name="Alvarez Arevalo M."/>
            <person name="Sterndorff E.B."/>
            <person name="Faurdal D."/>
            <person name="Vuksanovic O."/>
            <person name="Mourched A.-S."/>
            <person name="Charusanti P."/>
            <person name="Shaw S."/>
            <person name="Blin K."/>
            <person name="Weber T."/>
        </authorList>
    </citation>
    <scope>NUCLEOTIDE SEQUENCE</scope>
    <source>
        <strain evidence="9">NBC_00256</strain>
    </source>
</reference>
<evidence type="ECO:0000256" key="4">
    <source>
        <dbReference type="ARBA" id="ARBA00023065"/>
    </source>
</evidence>
<dbReference type="HAMAP" id="MF_01416">
    <property type="entry name" value="ATP_synth_delta_bact"/>
    <property type="match status" value="1"/>
</dbReference>
<evidence type="ECO:0000256" key="2">
    <source>
        <dbReference type="ARBA" id="ARBA00022448"/>
    </source>
</evidence>
<evidence type="ECO:0000313" key="10">
    <source>
        <dbReference type="Proteomes" id="UP000285744"/>
    </source>
</evidence>
<keyword evidence="11" id="KW-1185">Reference proteome</keyword>
<evidence type="ECO:0000256" key="1">
    <source>
        <dbReference type="ARBA" id="ARBA00004370"/>
    </source>
</evidence>
<reference evidence="8 10" key="1">
    <citation type="journal article" date="2018" name="Int. J. Syst. Evol. Microbiol.">
        <title>Micromonospora globbae sp. nov., an endophytic actinomycete isolated from roots of Globba winitii C. H. Wright.</title>
        <authorList>
            <person name="Kuncharoen N."/>
            <person name="Pittayakhajonwut P."/>
            <person name="Tanasupawat S."/>
        </authorList>
    </citation>
    <scope>NUCLEOTIDE SEQUENCE [LARGE SCALE GENOMIC DNA]</scope>
    <source>
        <strain evidence="8 10">WPS1-2</strain>
    </source>
</reference>
<dbReference type="NCBIfam" id="NF009967">
    <property type="entry name" value="PRK13430.1"/>
    <property type="match status" value="1"/>
</dbReference>
<keyword evidence="3 7" id="KW-0375">Hydrogen ion transport</keyword>
<evidence type="ECO:0000256" key="3">
    <source>
        <dbReference type="ARBA" id="ARBA00022781"/>
    </source>
</evidence>
<evidence type="ECO:0000313" key="8">
    <source>
        <dbReference type="EMBL" id="RKF25144.1"/>
    </source>
</evidence>
<organism evidence="8 10">
    <name type="scientific">Micromonospora globbae</name>
    <dbReference type="NCBI Taxonomy" id="1894969"/>
    <lineage>
        <taxon>Bacteria</taxon>
        <taxon>Bacillati</taxon>
        <taxon>Actinomycetota</taxon>
        <taxon>Actinomycetes</taxon>
        <taxon>Micromonosporales</taxon>
        <taxon>Micromonosporaceae</taxon>
        <taxon>Micromonospora</taxon>
    </lineage>
</organism>
<evidence type="ECO:0000313" key="11">
    <source>
        <dbReference type="Proteomes" id="UP001432190"/>
    </source>
</evidence>
<comment type="function">
    <text evidence="7">F(1)F(0) ATP synthase produces ATP from ADP in the presence of a proton or sodium gradient. F-type ATPases consist of two structural domains, F(1) containing the extramembraneous catalytic core and F(0) containing the membrane proton channel, linked together by a central stalk and a peripheral stalk. During catalysis, ATP synthesis in the catalytic domain of F(1) is coupled via a rotary mechanism of the central stalk subunits to proton translocation.</text>
</comment>
<comment type="subcellular location">
    <subcellularLocation>
        <location evidence="7">Cell membrane</location>
        <topology evidence="7">Peripheral membrane protein</topology>
    </subcellularLocation>
    <subcellularLocation>
        <location evidence="1">Membrane</location>
    </subcellularLocation>
</comment>
<accession>A0A420EWQ5</accession>
<protein>
    <recommendedName>
        <fullName evidence="7">ATP synthase subunit delta</fullName>
    </recommendedName>
    <alternativeName>
        <fullName evidence="7">ATP synthase F(1) sector subunit delta</fullName>
    </alternativeName>
    <alternativeName>
        <fullName evidence="7">F-type ATPase subunit delta</fullName>
        <shortName evidence="7">F-ATPase subunit delta</shortName>
    </alternativeName>
</protein>
<dbReference type="AlphaFoldDB" id="A0A420EWQ5"/>
<proteinExistence type="inferred from homology"/>
<evidence type="ECO:0000256" key="7">
    <source>
        <dbReference type="HAMAP-Rule" id="MF_01416"/>
    </source>
</evidence>
<dbReference type="PRINTS" id="PR00125">
    <property type="entry name" value="ATPASEDELTA"/>
</dbReference>
<keyword evidence="6 7" id="KW-0066">ATP synthesis</keyword>
<dbReference type="EMBL" id="CP108084">
    <property type="protein sequence ID" value="WUP49818.1"/>
    <property type="molecule type" value="Genomic_DNA"/>
</dbReference>
<comment type="similarity">
    <text evidence="7">Belongs to the ATPase delta chain family.</text>
</comment>
<dbReference type="InterPro" id="IPR000711">
    <property type="entry name" value="ATPase_OSCP/dsu"/>
</dbReference>
<evidence type="ECO:0000313" key="9">
    <source>
        <dbReference type="EMBL" id="WUP49818.1"/>
    </source>
</evidence>
<dbReference type="GO" id="GO:0045259">
    <property type="term" value="C:proton-transporting ATP synthase complex"/>
    <property type="evidence" value="ECO:0007669"/>
    <property type="project" value="UniProtKB-KW"/>
</dbReference>
<gene>
    <name evidence="7" type="primary">atpH</name>
    <name evidence="8" type="ORF">D7I43_21995</name>
    <name evidence="9" type="ORF">OG994_30615</name>
</gene>
<dbReference type="GO" id="GO:0046933">
    <property type="term" value="F:proton-transporting ATP synthase activity, rotational mechanism"/>
    <property type="evidence" value="ECO:0007669"/>
    <property type="project" value="UniProtKB-UniRule"/>
</dbReference>
<dbReference type="EMBL" id="RAQQ01000017">
    <property type="protein sequence ID" value="RKF25144.1"/>
    <property type="molecule type" value="Genomic_DNA"/>
</dbReference>
<dbReference type="Proteomes" id="UP000285744">
    <property type="component" value="Unassembled WGS sequence"/>
</dbReference>
<keyword evidence="4 7" id="KW-0406">Ion transport</keyword>
<dbReference type="Pfam" id="PF00213">
    <property type="entry name" value="OSCP"/>
    <property type="match status" value="1"/>
</dbReference>
<dbReference type="OrthoDB" id="5242917at2"/>
<dbReference type="GO" id="GO:0005886">
    <property type="term" value="C:plasma membrane"/>
    <property type="evidence" value="ECO:0007669"/>
    <property type="project" value="UniProtKB-SubCell"/>
</dbReference>